<dbReference type="EMBL" id="GBRH01236973">
    <property type="protein sequence ID" value="JAD60922.1"/>
    <property type="molecule type" value="Transcribed_RNA"/>
</dbReference>
<reference evidence="1" key="2">
    <citation type="journal article" date="2015" name="Data Brief">
        <title>Shoot transcriptome of the giant reed, Arundo donax.</title>
        <authorList>
            <person name="Barrero R.A."/>
            <person name="Guerrero F.D."/>
            <person name="Moolhuijzen P."/>
            <person name="Goolsby J.A."/>
            <person name="Tidwell J."/>
            <person name="Bellgard S.E."/>
            <person name="Bellgard M.I."/>
        </authorList>
    </citation>
    <scope>NUCLEOTIDE SEQUENCE</scope>
    <source>
        <tissue evidence="1">Shoot tissue taken approximately 20 cm above the soil surface</tissue>
    </source>
</reference>
<sequence>MCLELDQESFVVWHNKSIVHLDSSFFHLSFFISSPVYWEAIFINDSLIT</sequence>
<evidence type="ECO:0000313" key="1">
    <source>
        <dbReference type="EMBL" id="JAD60922.1"/>
    </source>
</evidence>
<proteinExistence type="predicted"/>
<organism evidence="1">
    <name type="scientific">Arundo donax</name>
    <name type="common">Giant reed</name>
    <name type="synonym">Donax arundinaceus</name>
    <dbReference type="NCBI Taxonomy" id="35708"/>
    <lineage>
        <taxon>Eukaryota</taxon>
        <taxon>Viridiplantae</taxon>
        <taxon>Streptophyta</taxon>
        <taxon>Embryophyta</taxon>
        <taxon>Tracheophyta</taxon>
        <taxon>Spermatophyta</taxon>
        <taxon>Magnoliopsida</taxon>
        <taxon>Liliopsida</taxon>
        <taxon>Poales</taxon>
        <taxon>Poaceae</taxon>
        <taxon>PACMAD clade</taxon>
        <taxon>Arundinoideae</taxon>
        <taxon>Arundineae</taxon>
        <taxon>Arundo</taxon>
    </lineage>
</organism>
<reference evidence="1" key="1">
    <citation type="submission" date="2014-09" db="EMBL/GenBank/DDBJ databases">
        <authorList>
            <person name="Magalhaes I.L.F."/>
            <person name="Oliveira U."/>
            <person name="Santos F.R."/>
            <person name="Vidigal T.H.D.A."/>
            <person name="Brescovit A.D."/>
            <person name="Santos A.J."/>
        </authorList>
    </citation>
    <scope>NUCLEOTIDE SEQUENCE</scope>
    <source>
        <tissue evidence="1">Shoot tissue taken approximately 20 cm above the soil surface</tissue>
    </source>
</reference>
<dbReference type="AlphaFoldDB" id="A0A0A9BNS2"/>
<protein>
    <submittedName>
        <fullName evidence="1">Uncharacterized protein</fullName>
    </submittedName>
</protein>
<name>A0A0A9BNS2_ARUDO</name>
<accession>A0A0A9BNS2</accession>